<dbReference type="Pfam" id="PF22677">
    <property type="entry name" value="Ble-like_N"/>
    <property type="match status" value="1"/>
</dbReference>
<dbReference type="Proteomes" id="UP000054608">
    <property type="component" value="Unassembled WGS sequence"/>
</dbReference>
<protein>
    <submittedName>
        <fullName evidence="2">Glyoxalase-like domain protein</fullName>
    </submittedName>
</protein>
<dbReference type="AlphaFoldDB" id="A0A0W0XW19"/>
<dbReference type="PATRIC" id="fig|458.5.peg.1118"/>
<dbReference type="SUPFAM" id="SSF54593">
    <property type="entry name" value="Glyoxalase/Bleomycin resistance protein/Dihydroxybiphenyl dioxygenase"/>
    <property type="match status" value="1"/>
</dbReference>
<comment type="caution">
    <text evidence="2">The sequence shown here is derived from an EMBL/GenBank/DDBJ whole genome shotgun (WGS) entry which is preliminary data.</text>
</comment>
<organism evidence="2 3">
    <name type="scientific">Legionella rubrilucens</name>
    <dbReference type="NCBI Taxonomy" id="458"/>
    <lineage>
        <taxon>Bacteria</taxon>
        <taxon>Pseudomonadati</taxon>
        <taxon>Pseudomonadota</taxon>
        <taxon>Gammaproteobacteria</taxon>
        <taxon>Legionellales</taxon>
        <taxon>Legionellaceae</taxon>
        <taxon>Legionella</taxon>
    </lineage>
</organism>
<dbReference type="PANTHER" id="PTHR36503">
    <property type="entry name" value="BLR2520 PROTEIN"/>
    <property type="match status" value="1"/>
</dbReference>
<evidence type="ECO:0000259" key="1">
    <source>
        <dbReference type="PROSITE" id="PS51819"/>
    </source>
</evidence>
<evidence type="ECO:0000313" key="2">
    <source>
        <dbReference type="EMBL" id="KTD48729.1"/>
    </source>
</evidence>
<keyword evidence="3" id="KW-1185">Reference proteome</keyword>
<sequence length="145" mass="16711">MESVQEREMFVNLPVKDLSKTIDFFKQLGFEFNPQFSDENATCMVIGKHNFAMLLTEPFFKGFTPHHEIADAARSKEVLVAVSLESREAVDNMMKQAIAADGKEYRPRQDLGWMYGCAFQDIDGHVWEPFYMDMNAMPDPMKKTD</sequence>
<dbReference type="InterPro" id="IPR053863">
    <property type="entry name" value="Glyoxy/Ble-like_N"/>
</dbReference>
<reference evidence="2 3" key="1">
    <citation type="submission" date="2015-11" db="EMBL/GenBank/DDBJ databases">
        <title>Genomic analysis of 38 Legionella species identifies large and diverse effector repertoires.</title>
        <authorList>
            <person name="Burstein D."/>
            <person name="Amaro F."/>
            <person name="Zusman T."/>
            <person name="Lifshitz Z."/>
            <person name="Cohen O."/>
            <person name="Gilbert J.A."/>
            <person name="Pupko T."/>
            <person name="Shuman H.A."/>
            <person name="Segal G."/>
        </authorList>
    </citation>
    <scope>NUCLEOTIDE SEQUENCE [LARGE SCALE GENOMIC DNA]</scope>
    <source>
        <strain evidence="2 3">WA-270A-C2</strain>
    </source>
</reference>
<dbReference type="EMBL" id="LNYT01000007">
    <property type="protein sequence ID" value="KTD48729.1"/>
    <property type="molecule type" value="Genomic_DNA"/>
</dbReference>
<evidence type="ECO:0000313" key="3">
    <source>
        <dbReference type="Proteomes" id="UP000054608"/>
    </source>
</evidence>
<dbReference type="STRING" id="458.Lrub_1080"/>
<dbReference type="Gene3D" id="3.10.180.10">
    <property type="entry name" value="2,3-Dihydroxybiphenyl 1,2-Dioxygenase, domain 1"/>
    <property type="match status" value="1"/>
</dbReference>
<name>A0A0W0XW19_9GAMM</name>
<dbReference type="InterPro" id="IPR037523">
    <property type="entry name" value="VOC_core"/>
</dbReference>
<accession>A0A0W0XW19</accession>
<dbReference type="PANTHER" id="PTHR36503:SF2">
    <property type="entry name" value="BLR2408 PROTEIN"/>
    <property type="match status" value="1"/>
</dbReference>
<gene>
    <name evidence="2" type="ORF">Lrub_1080</name>
</gene>
<dbReference type="InterPro" id="IPR029068">
    <property type="entry name" value="Glyas_Bleomycin-R_OHBP_Dase"/>
</dbReference>
<feature type="domain" description="VOC" evidence="1">
    <location>
        <begin position="7"/>
        <end position="132"/>
    </location>
</feature>
<dbReference type="PROSITE" id="PS51819">
    <property type="entry name" value="VOC"/>
    <property type="match status" value="1"/>
</dbReference>
<proteinExistence type="predicted"/>
<dbReference type="OrthoDB" id="4265398at2"/>
<dbReference type="RefSeq" id="WP_058531556.1">
    <property type="nucleotide sequence ID" value="NZ_CAAAIN010000001.1"/>
</dbReference>